<sequence length="402" mass="41566">MAGSLCHNVSPQAGGRVCQIQVSAQAAGIIPDRAGAGTVIILNINGRMACGTMHPCRQRHTGNLCSEQVTLQTDEAIAAAAFRRGSTGNTAVVIVTEMTALNAETDAVIFTVYTGLMAAGACQNPVIVHCLCQHGCIQGDFSTISIFTAQVPVFIAVTVQGVVKGAGLKRATQGKRTFFCGGAILCIHNPDTLSGGCHPEVAVSDICKRKPGFAGCLTTINHQLVRGIAAIKANTHIDGATLTGEVTGGQFMERYRGVAFCNSTAQYGIRCCLIVKVNLPCVNNIAGTDHITIQYHAGAFTELCSATQTSPGSQHQCSTMSDSGVAGLSPGINRKAAAIFQQQSAGLTGCAINTELTAGIGPLNSGTTVCNQGTTGCHGDICCLTTGRHCQGSAVIHPCFLR</sequence>
<protein>
    <submittedName>
        <fullName evidence="1">Uncharacterized protein</fullName>
    </submittedName>
</protein>
<organism evidence="1">
    <name type="scientific">Proteus mirabilis</name>
    <dbReference type="NCBI Taxonomy" id="584"/>
    <lineage>
        <taxon>Bacteria</taxon>
        <taxon>Pseudomonadati</taxon>
        <taxon>Pseudomonadota</taxon>
        <taxon>Gammaproteobacteria</taxon>
        <taxon>Enterobacterales</taxon>
        <taxon>Morganellaceae</taxon>
        <taxon>Proteus</taxon>
    </lineage>
</organism>
<dbReference type="AlphaFoldDB" id="A0A6M2YCY4"/>
<accession>A0A6M2YCY4</accession>
<proteinExistence type="predicted"/>
<dbReference type="EMBL" id="MK861851">
    <property type="protein sequence ID" value="QDF62710.1"/>
    <property type="molecule type" value="Genomic_DNA"/>
</dbReference>
<reference evidence="1" key="1">
    <citation type="journal article" date="2020" name="J. Antimicrob. Chemother.">
        <title>Identification of Proteus genomic island 2 variants in two clonal Proteus mirabilis isolates with coexistence of a novel genomic resistance island PmGRI1.</title>
        <authorList>
            <person name="Lei C.W."/>
            <person name="Yao T.G."/>
            <person name="Yan J."/>
            <person name="Li B.Y."/>
            <person name="Wang X.C."/>
            <person name="Zhang Y."/>
            <person name="Gao Y.F."/>
            <person name="Wang H.N."/>
        </authorList>
    </citation>
    <scope>NUCLEOTIDE SEQUENCE</scope>
</reference>
<evidence type="ECO:0000313" key="1">
    <source>
        <dbReference type="EMBL" id="QDF62710.1"/>
    </source>
</evidence>
<name>A0A6M2YCY4_PROMI</name>